<name>A0ABR3XJZ8_9PEZI</name>
<accession>A0ABR3XJZ8</accession>
<proteinExistence type="predicted"/>
<evidence type="ECO:0000313" key="2">
    <source>
        <dbReference type="Proteomes" id="UP001583177"/>
    </source>
</evidence>
<dbReference type="Proteomes" id="UP001583177">
    <property type="component" value="Unassembled WGS sequence"/>
</dbReference>
<organism evidence="1 2">
    <name type="scientific">Diaporthe australafricana</name>
    <dbReference type="NCBI Taxonomy" id="127596"/>
    <lineage>
        <taxon>Eukaryota</taxon>
        <taxon>Fungi</taxon>
        <taxon>Dikarya</taxon>
        <taxon>Ascomycota</taxon>
        <taxon>Pezizomycotina</taxon>
        <taxon>Sordariomycetes</taxon>
        <taxon>Sordariomycetidae</taxon>
        <taxon>Diaporthales</taxon>
        <taxon>Diaporthaceae</taxon>
        <taxon>Diaporthe</taxon>
    </lineage>
</organism>
<evidence type="ECO:0000313" key="1">
    <source>
        <dbReference type="EMBL" id="KAL1875842.1"/>
    </source>
</evidence>
<protein>
    <submittedName>
        <fullName evidence="1">Uncharacterized protein</fullName>
    </submittedName>
</protein>
<comment type="caution">
    <text evidence="1">The sequence shown here is derived from an EMBL/GenBank/DDBJ whole genome shotgun (WGS) entry which is preliminary data.</text>
</comment>
<sequence>MSDHHTLPPELRLEVYEFYIADYLDAPGICKFPSEIPDRRLIWRHRNLQVWHKILSAEVKLAVPSPLRAEQGEIRSHLLKWLAKEKGISQDANATTLRFPDRVYRPERDFLYLNNPDQVNTLIDLLDLSWGISIRTFHMFRRSIRRIALVDSIRRRARFPQFLKSLDLLPRLQELAFVFVELAPGDHGNLEFVAPWPKTNHATYSVEPLADGDIAPSRWKLRKKIERLETTVRPMLGNHAQELKITACKVVPRE</sequence>
<gene>
    <name evidence="1" type="ORF">Daus18300_003033</name>
</gene>
<dbReference type="EMBL" id="JAWRVE010000018">
    <property type="protein sequence ID" value="KAL1875842.1"/>
    <property type="molecule type" value="Genomic_DNA"/>
</dbReference>
<reference evidence="1 2" key="1">
    <citation type="journal article" date="2024" name="IMA Fungus">
        <title>IMA Genome - F19 : A genome assembly and annotation guide to empower mycologists, including annotated draft genome sequences of Ceratocystis pirilliformis, Diaporthe australafricana, Fusarium ophioides, Paecilomyces lecythidis, and Sporothrix stenoceras.</title>
        <authorList>
            <person name="Aylward J."/>
            <person name="Wilson A.M."/>
            <person name="Visagie C.M."/>
            <person name="Spraker J."/>
            <person name="Barnes I."/>
            <person name="Buitendag C."/>
            <person name="Ceriani C."/>
            <person name="Del Mar Angel L."/>
            <person name="du Plessis D."/>
            <person name="Fuchs T."/>
            <person name="Gasser K."/>
            <person name="Kramer D."/>
            <person name="Li W."/>
            <person name="Munsamy K."/>
            <person name="Piso A."/>
            <person name="Price J.L."/>
            <person name="Sonnekus B."/>
            <person name="Thomas C."/>
            <person name="van der Nest A."/>
            <person name="van Dijk A."/>
            <person name="van Heerden A."/>
            <person name="van Vuuren N."/>
            <person name="Yilmaz N."/>
            <person name="Duong T.A."/>
            <person name="van der Merwe N.A."/>
            <person name="Wingfield M.J."/>
            <person name="Wingfield B.D."/>
        </authorList>
    </citation>
    <scope>NUCLEOTIDE SEQUENCE [LARGE SCALE GENOMIC DNA]</scope>
    <source>
        <strain evidence="1 2">CMW 18300</strain>
    </source>
</reference>
<keyword evidence="2" id="KW-1185">Reference proteome</keyword>